<dbReference type="EMBL" id="LR882963">
    <property type="protein sequence ID" value="CAD5947781.1"/>
    <property type="molecule type" value="Genomic_DNA"/>
</dbReference>
<dbReference type="Proteomes" id="UP001153761">
    <property type="component" value="Chromosome"/>
</dbReference>
<accession>A0AAD1Q4F7</accession>
<dbReference type="AlphaFoldDB" id="A0AAD1Q4F7"/>
<protein>
    <submittedName>
        <fullName evidence="1">Uncharacterized protein</fullName>
    </submittedName>
</protein>
<reference evidence="1" key="1">
    <citation type="submission" date="2020-09" db="EMBL/GenBank/DDBJ databases">
        <authorList>
            <person name="Blom J."/>
        </authorList>
    </citation>
    <scope>NUCLEOTIDE SEQUENCE</scope>
    <source>
        <strain evidence="1">No.66</strain>
    </source>
</reference>
<dbReference type="GeneID" id="79948602"/>
<evidence type="ECO:0000313" key="1">
    <source>
        <dbReference type="EMBL" id="CAD5947781.1"/>
    </source>
</evidence>
<evidence type="ECO:0000313" key="2">
    <source>
        <dbReference type="Proteomes" id="UP001153761"/>
    </source>
</evidence>
<proteinExistence type="predicted"/>
<gene>
    <name evidence="1" type="ORF">PANO66_02410</name>
</gene>
<dbReference type="RefSeq" id="WP_264477042.1">
    <property type="nucleotide sequence ID" value="NZ_JBAVBW010000112.1"/>
</dbReference>
<organism evidence="1 2">
    <name type="scientific">Planktothrix agardhii</name>
    <name type="common">Oscillatoria agardhii</name>
    <dbReference type="NCBI Taxonomy" id="1160"/>
    <lineage>
        <taxon>Bacteria</taxon>
        <taxon>Bacillati</taxon>
        <taxon>Cyanobacteriota</taxon>
        <taxon>Cyanophyceae</taxon>
        <taxon>Oscillatoriophycideae</taxon>
        <taxon>Oscillatoriales</taxon>
        <taxon>Microcoleaceae</taxon>
        <taxon>Planktothrix</taxon>
    </lineage>
</organism>
<sequence>MTLPLKYQDNVEVFQNGVQFMVTGSTNIIVVQIVPEILKLR</sequence>
<name>A0AAD1Q4F7_PLAAG</name>